<feature type="transmembrane region" description="Helical" evidence="1">
    <location>
        <begin position="119"/>
        <end position="140"/>
    </location>
</feature>
<dbReference type="Proteomes" id="UP001144612">
    <property type="component" value="Unassembled WGS sequence"/>
</dbReference>
<dbReference type="Pfam" id="PF11368">
    <property type="entry name" value="DUF3169"/>
    <property type="match status" value="1"/>
</dbReference>
<organism evidence="2 3">
    <name type="scientific">Clostridium brassicae</name>
    <dbReference type="NCBI Taxonomy" id="2999072"/>
    <lineage>
        <taxon>Bacteria</taxon>
        <taxon>Bacillati</taxon>
        <taxon>Bacillota</taxon>
        <taxon>Clostridia</taxon>
        <taxon>Eubacteriales</taxon>
        <taxon>Clostridiaceae</taxon>
        <taxon>Clostridium</taxon>
    </lineage>
</organism>
<feature type="transmembrane region" description="Helical" evidence="1">
    <location>
        <begin position="87"/>
        <end position="107"/>
    </location>
</feature>
<sequence length="230" mass="26642">MKKYKNFIIMMIFSMLLGGIVGGLSGKNLNIEINFGKNIYLYLFRGFLGIEIILSIIIVSIIIFIIKRFRSINLDNIPSPIEKIIDILIHLSTTSVIISLTFMSIMINRTYSDYKSVYIIISFLTMLTTNTLQILSIRCYNKYHPDRKLNMFENHSNKKYFERLDEGEKWIAYISSYKSFKGMQLVYSAILVILMIFSVIATVPIILPLVIALLWIIQISIYCIEASKYN</sequence>
<reference evidence="2" key="1">
    <citation type="submission" date="2022-12" db="EMBL/GenBank/DDBJ databases">
        <title>Clostridium sp. nov., isolated from industrial wastewater.</title>
        <authorList>
            <person name="Jiayan W."/>
        </authorList>
    </citation>
    <scope>NUCLEOTIDE SEQUENCE</scope>
    <source>
        <strain evidence="2">ZC22-4</strain>
    </source>
</reference>
<evidence type="ECO:0000313" key="2">
    <source>
        <dbReference type="EMBL" id="MCY6960416.1"/>
    </source>
</evidence>
<accession>A0ABT4DDM5</accession>
<dbReference type="InterPro" id="IPR021509">
    <property type="entry name" value="DUF3169"/>
</dbReference>
<evidence type="ECO:0000313" key="3">
    <source>
        <dbReference type="Proteomes" id="UP001144612"/>
    </source>
</evidence>
<comment type="caution">
    <text evidence="2">The sequence shown here is derived from an EMBL/GenBank/DDBJ whole genome shotgun (WGS) entry which is preliminary data.</text>
</comment>
<protein>
    <submittedName>
        <fullName evidence="2">DUF3169 family protein</fullName>
    </submittedName>
</protein>
<feature type="transmembrane region" description="Helical" evidence="1">
    <location>
        <begin position="185"/>
        <end position="217"/>
    </location>
</feature>
<name>A0ABT4DDM5_9CLOT</name>
<keyword evidence="3" id="KW-1185">Reference proteome</keyword>
<keyword evidence="1" id="KW-0472">Membrane</keyword>
<keyword evidence="1" id="KW-1133">Transmembrane helix</keyword>
<gene>
    <name evidence="2" type="ORF">OW729_17555</name>
</gene>
<keyword evidence="1" id="KW-0812">Transmembrane</keyword>
<dbReference type="RefSeq" id="WP_268062853.1">
    <property type="nucleotide sequence ID" value="NZ_JAPQFJ010000027.1"/>
</dbReference>
<feature type="transmembrane region" description="Helical" evidence="1">
    <location>
        <begin position="46"/>
        <end position="66"/>
    </location>
</feature>
<proteinExistence type="predicted"/>
<evidence type="ECO:0000256" key="1">
    <source>
        <dbReference type="SAM" id="Phobius"/>
    </source>
</evidence>
<dbReference type="EMBL" id="JAPQFJ010000027">
    <property type="protein sequence ID" value="MCY6960416.1"/>
    <property type="molecule type" value="Genomic_DNA"/>
</dbReference>
<feature type="transmembrane region" description="Helical" evidence="1">
    <location>
        <begin position="7"/>
        <end position="26"/>
    </location>
</feature>